<keyword evidence="6" id="KW-0472">Membrane</keyword>
<keyword evidence="7 12" id="KW-0675">Receptor</keyword>
<accession>A0ABS8XJZ8</accession>
<evidence type="ECO:0000256" key="4">
    <source>
        <dbReference type="ARBA" id="ARBA00022452"/>
    </source>
</evidence>
<feature type="domain" description="TonB-dependent transporter Oar-like beta-barrel" evidence="11">
    <location>
        <begin position="573"/>
        <end position="964"/>
    </location>
</feature>
<evidence type="ECO:0000256" key="6">
    <source>
        <dbReference type="ARBA" id="ARBA00023136"/>
    </source>
</evidence>
<protein>
    <submittedName>
        <fullName evidence="12">TonB-dependent receptor</fullName>
    </submittedName>
</protein>
<dbReference type="PANTHER" id="PTHR30069:SF46">
    <property type="entry name" value="OAR PROTEIN"/>
    <property type="match status" value="1"/>
</dbReference>
<dbReference type="RefSeq" id="WP_233393678.1">
    <property type="nucleotide sequence ID" value="NZ_JAJTWT010000007.1"/>
</dbReference>
<dbReference type="InterPro" id="IPR037066">
    <property type="entry name" value="Plug_dom_sf"/>
</dbReference>
<evidence type="ECO:0000313" key="13">
    <source>
        <dbReference type="Proteomes" id="UP001201463"/>
    </source>
</evidence>
<evidence type="ECO:0000256" key="1">
    <source>
        <dbReference type="ARBA" id="ARBA00004571"/>
    </source>
</evidence>
<keyword evidence="4" id="KW-1134">Transmembrane beta strand</keyword>
<comment type="caution">
    <text evidence="12">The sequence shown here is derived from an EMBL/GenBank/DDBJ whole genome shotgun (WGS) entry which is preliminary data.</text>
</comment>
<dbReference type="Gene3D" id="2.60.40.1120">
    <property type="entry name" value="Carboxypeptidase-like, regulatory domain"/>
    <property type="match status" value="1"/>
</dbReference>
<keyword evidence="5" id="KW-0812">Transmembrane</keyword>
<feature type="domain" description="TonB-dependent receptor plug" evidence="10">
    <location>
        <begin position="127"/>
        <end position="226"/>
    </location>
</feature>
<comment type="subcellular location">
    <subcellularLocation>
        <location evidence="1">Cell outer membrane</location>
        <topology evidence="1">Multi-pass membrane protein</topology>
    </subcellularLocation>
</comment>
<feature type="domain" description="TonB-dependent transporter Oar-like beta-barrel" evidence="11">
    <location>
        <begin position="319"/>
        <end position="564"/>
    </location>
</feature>
<evidence type="ECO:0000256" key="3">
    <source>
        <dbReference type="ARBA" id="ARBA00022448"/>
    </source>
</evidence>
<keyword evidence="3" id="KW-0813">Transport</keyword>
<dbReference type="EMBL" id="JAJTWT010000007">
    <property type="protein sequence ID" value="MCE4539161.1"/>
    <property type="molecule type" value="Genomic_DNA"/>
</dbReference>
<reference evidence="12 13" key="1">
    <citation type="submission" date="2021-12" db="EMBL/GenBank/DDBJ databases">
        <title>Genome seq of p7.</title>
        <authorList>
            <person name="Seo T."/>
        </authorList>
    </citation>
    <scope>NUCLEOTIDE SEQUENCE [LARGE SCALE GENOMIC DNA]</scope>
    <source>
        <strain evidence="12 13">P7</strain>
    </source>
</reference>
<dbReference type="Pfam" id="PF25183">
    <property type="entry name" value="OMP_b-brl_4"/>
    <property type="match status" value="2"/>
</dbReference>
<evidence type="ECO:0000256" key="7">
    <source>
        <dbReference type="ARBA" id="ARBA00023170"/>
    </source>
</evidence>
<keyword evidence="13" id="KW-1185">Reference proteome</keyword>
<organism evidence="12 13">
    <name type="scientific">Pelomonas caseinilytica</name>
    <dbReference type="NCBI Taxonomy" id="2906763"/>
    <lineage>
        <taxon>Bacteria</taxon>
        <taxon>Pseudomonadati</taxon>
        <taxon>Pseudomonadota</taxon>
        <taxon>Betaproteobacteria</taxon>
        <taxon>Burkholderiales</taxon>
        <taxon>Sphaerotilaceae</taxon>
        <taxon>Roseateles</taxon>
    </lineage>
</organism>
<evidence type="ECO:0000259" key="11">
    <source>
        <dbReference type="Pfam" id="PF25183"/>
    </source>
</evidence>
<evidence type="ECO:0000256" key="8">
    <source>
        <dbReference type="ARBA" id="ARBA00023237"/>
    </source>
</evidence>
<sequence length="1004" mass="109269">MPTLHTPRSLVLRRSAVALAISLGFAGAAQAQSAEGSLFGQAKAGATVSIVNLDTGLQRQATVEAGGSFTFSKLPPGRYRVTSGGVTREVVVAIGSGTEVKLTVQEIERIEISGRAARSSIDVTSVESNTVFTAEQMRTIPVARNVDAVALLAPGAVKGDPGLGSGGLASFGGASVGENGYYINGFDVTNIRNFLSYANLPFDAVEQQQIKNGGYGAEYGRSLGGVVSVLTKRGGNEWKAGAAVYYAPDSFRTRDHNVADLDPEHPNSYTVFRNAWRKTDLSYTVYGGGPIIKDKLFVFALAEGRHDTEDRFRESTSTYQLENKPKGLLKLDWAITDNHSLEYTGITNKKKTTLTDYANAASYSTTHDGAGANSVQTEGADVNILKYTGSLTQDLTVSAMVGRVRNQQLTTTGARLAGQDCPVVLDTDTSEIGCWAKPFPGQPIRDPKAPPKDTDVRKAMRFDVEYVLGKHTLRGGYDAQTFDSVAGGGSDYSGGYYWRYFISASGTVNGVPNVVAPGGQYVRRRESTQTSGSYRVENTAVYLEDSWQMNRNWMLYGGLRSESFNNKNGDGISFVKKDNLLAPRLGFAWNVNGDSSLKVYGNLGRYYIPVASNTNIRATRGELFEQRFYTFTGRDPRTQAPLGLSAQDIGVPQIINDGKLPDPATVADTNLKPMNQDEFILGFQKALSREYTIGAKVIRRKINDGMDDFCGGYAQKNWALDNGYTDFDAGTLAPCMLLNPGRDVHLKMDLHSDGNLTAVTIPAKYFALAKYERTYNALELSLDKPFDGRWGFNATYTWSKSRGTAEGYVQSTLQQEDAGLTQDFDFGSFTDGSKGYLPNDRRHVLKAYGTFRVADDWRVGANLIVSSGRPISCIGFVPETVPDFVGPDGATGSGDYTSASSYYCVNPKTGKSELVPRGTRGRTPWTGQLDAQLAWTPKLGNGRLTLQVDIFNVLNSQRVTRVNEVADYSRATTSAIEGKVNPNYLSPTDFQEGRSFLFTGRYEF</sequence>
<keyword evidence="8" id="KW-0998">Cell outer membrane</keyword>
<dbReference type="SUPFAM" id="SSF56935">
    <property type="entry name" value="Porins"/>
    <property type="match status" value="1"/>
</dbReference>
<dbReference type="InterPro" id="IPR036942">
    <property type="entry name" value="Beta-barrel_TonB_sf"/>
</dbReference>
<dbReference type="Gene3D" id="2.40.170.20">
    <property type="entry name" value="TonB-dependent receptor, beta-barrel domain"/>
    <property type="match status" value="1"/>
</dbReference>
<dbReference type="Proteomes" id="UP001201463">
    <property type="component" value="Unassembled WGS sequence"/>
</dbReference>
<dbReference type="InterPro" id="IPR057601">
    <property type="entry name" value="Oar-like_b-barrel"/>
</dbReference>
<dbReference type="SUPFAM" id="SSF49452">
    <property type="entry name" value="Starch-binding domain-like"/>
    <property type="match status" value="1"/>
</dbReference>
<keyword evidence="9" id="KW-0732">Signal</keyword>
<evidence type="ECO:0000313" key="12">
    <source>
        <dbReference type="EMBL" id="MCE4539161.1"/>
    </source>
</evidence>
<evidence type="ECO:0000256" key="9">
    <source>
        <dbReference type="SAM" id="SignalP"/>
    </source>
</evidence>
<dbReference type="InterPro" id="IPR012910">
    <property type="entry name" value="Plug_dom"/>
</dbReference>
<evidence type="ECO:0000256" key="2">
    <source>
        <dbReference type="ARBA" id="ARBA00009810"/>
    </source>
</evidence>
<feature type="chain" id="PRO_5047489001" evidence="9">
    <location>
        <begin position="32"/>
        <end position="1004"/>
    </location>
</feature>
<comment type="similarity">
    <text evidence="2">Belongs to the TonB-dependent receptor family.</text>
</comment>
<feature type="signal peptide" evidence="9">
    <location>
        <begin position="1"/>
        <end position="31"/>
    </location>
</feature>
<dbReference type="Gene3D" id="2.170.130.10">
    <property type="entry name" value="TonB-dependent receptor, plug domain"/>
    <property type="match status" value="1"/>
</dbReference>
<dbReference type="Pfam" id="PF07715">
    <property type="entry name" value="Plug"/>
    <property type="match status" value="1"/>
</dbReference>
<dbReference type="InterPro" id="IPR039426">
    <property type="entry name" value="TonB-dep_rcpt-like"/>
</dbReference>
<evidence type="ECO:0000256" key="5">
    <source>
        <dbReference type="ARBA" id="ARBA00022692"/>
    </source>
</evidence>
<dbReference type="Pfam" id="PF13620">
    <property type="entry name" value="CarboxypepD_reg"/>
    <property type="match status" value="1"/>
</dbReference>
<dbReference type="InterPro" id="IPR013784">
    <property type="entry name" value="Carb-bd-like_fold"/>
</dbReference>
<gene>
    <name evidence="12" type="ORF">LXT12_18065</name>
</gene>
<evidence type="ECO:0000259" key="10">
    <source>
        <dbReference type="Pfam" id="PF07715"/>
    </source>
</evidence>
<name>A0ABS8XJZ8_9BURK</name>
<proteinExistence type="inferred from homology"/>
<dbReference type="PANTHER" id="PTHR30069">
    <property type="entry name" value="TONB-DEPENDENT OUTER MEMBRANE RECEPTOR"/>
    <property type="match status" value="1"/>
</dbReference>